<dbReference type="InterPro" id="IPR005021">
    <property type="entry name" value="Terminase_largesu-like"/>
</dbReference>
<sequence length="156" mass="17994">FGLVAVSRHPDRHDDVAVRIVRKWDPPPGGAIDYSEPEATIRDLCSRYDVVEVAYDPYQLHDFATRLGREVPVWFKKFPQGTQRLTADKTLYDLIRDRRISHDGNPDLRQHIANANAKLEKDQDSKLRIVKKTQNRKIDLAVASSMACWECLRLLL</sequence>
<feature type="domain" description="Terminase large subunit-like endonuclease" evidence="1">
    <location>
        <begin position="29"/>
        <end position="151"/>
    </location>
</feature>
<comment type="caution">
    <text evidence="2">The sequence shown here is derived from an EMBL/GenBank/DDBJ whole genome shotgun (WGS) entry which is preliminary data.</text>
</comment>
<proteinExistence type="predicted"/>
<dbReference type="PANTHER" id="PTHR41287">
    <property type="match status" value="1"/>
</dbReference>
<name>X0UXH6_9ZZZZ</name>
<dbReference type="Pfam" id="PF20441">
    <property type="entry name" value="TerL_nuclease"/>
    <property type="match status" value="1"/>
</dbReference>
<dbReference type="InterPro" id="IPR046462">
    <property type="entry name" value="TerL_nuclease"/>
</dbReference>
<accession>X0UXH6</accession>
<evidence type="ECO:0000259" key="1">
    <source>
        <dbReference type="Pfam" id="PF20441"/>
    </source>
</evidence>
<dbReference type="PANTHER" id="PTHR41287:SF1">
    <property type="entry name" value="PROTEIN YMFN"/>
    <property type="match status" value="1"/>
</dbReference>
<dbReference type="AlphaFoldDB" id="X0UXH6"/>
<gene>
    <name evidence="2" type="ORF">S01H1_40304</name>
</gene>
<organism evidence="2">
    <name type="scientific">marine sediment metagenome</name>
    <dbReference type="NCBI Taxonomy" id="412755"/>
    <lineage>
        <taxon>unclassified sequences</taxon>
        <taxon>metagenomes</taxon>
        <taxon>ecological metagenomes</taxon>
    </lineage>
</organism>
<dbReference type="EMBL" id="BARS01025512">
    <property type="protein sequence ID" value="GAG04988.1"/>
    <property type="molecule type" value="Genomic_DNA"/>
</dbReference>
<protein>
    <recommendedName>
        <fullName evidence="1">Terminase large subunit-like endonuclease domain-containing protein</fullName>
    </recommendedName>
</protein>
<feature type="non-terminal residue" evidence="2">
    <location>
        <position position="1"/>
    </location>
</feature>
<evidence type="ECO:0000313" key="2">
    <source>
        <dbReference type="EMBL" id="GAG04988.1"/>
    </source>
</evidence>
<reference evidence="2" key="1">
    <citation type="journal article" date="2014" name="Front. Microbiol.">
        <title>High frequency of phylogenetically diverse reductive dehalogenase-homologous genes in deep subseafloor sedimentary metagenomes.</title>
        <authorList>
            <person name="Kawai M."/>
            <person name="Futagami T."/>
            <person name="Toyoda A."/>
            <person name="Takaki Y."/>
            <person name="Nishi S."/>
            <person name="Hori S."/>
            <person name="Arai W."/>
            <person name="Tsubouchi T."/>
            <person name="Morono Y."/>
            <person name="Uchiyama I."/>
            <person name="Ito T."/>
            <person name="Fujiyama A."/>
            <person name="Inagaki F."/>
            <person name="Takami H."/>
        </authorList>
    </citation>
    <scope>NUCLEOTIDE SEQUENCE</scope>
    <source>
        <strain evidence="2">Expedition CK06-06</strain>
    </source>
</reference>
<dbReference type="GO" id="GO:0004519">
    <property type="term" value="F:endonuclease activity"/>
    <property type="evidence" value="ECO:0007669"/>
    <property type="project" value="InterPro"/>
</dbReference>